<keyword evidence="6" id="KW-1185">Reference proteome</keyword>
<keyword evidence="3" id="KW-0949">S-adenosyl-L-methionine</keyword>
<dbReference type="InterPro" id="IPR050600">
    <property type="entry name" value="SETD3_SETD6_MTase"/>
</dbReference>
<name>A0ABR3AUU0_PHYBL</name>
<dbReference type="EMBL" id="JBCLYO010000015">
    <property type="protein sequence ID" value="KAL0082594.1"/>
    <property type="molecule type" value="Genomic_DNA"/>
</dbReference>
<dbReference type="Gene3D" id="3.90.1410.10">
    <property type="entry name" value="set domain protein methyltransferase, domain 1"/>
    <property type="match status" value="1"/>
</dbReference>
<dbReference type="Gene3D" id="3.90.1420.10">
    <property type="entry name" value="Rubisco LSMT, substrate-binding domain"/>
    <property type="match status" value="1"/>
</dbReference>
<organism evidence="5 6">
    <name type="scientific">Phycomyces blakesleeanus</name>
    <dbReference type="NCBI Taxonomy" id="4837"/>
    <lineage>
        <taxon>Eukaryota</taxon>
        <taxon>Fungi</taxon>
        <taxon>Fungi incertae sedis</taxon>
        <taxon>Mucoromycota</taxon>
        <taxon>Mucoromycotina</taxon>
        <taxon>Mucoromycetes</taxon>
        <taxon>Mucorales</taxon>
        <taxon>Phycomycetaceae</taxon>
        <taxon>Phycomyces</taxon>
    </lineage>
</organism>
<comment type="caution">
    <text evidence="5">The sequence shown here is derived from an EMBL/GenBank/DDBJ whole genome shotgun (WGS) entry which is preliminary data.</text>
</comment>
<evidence type="ECO:0000256" key="3">
    <source>
        <dbReference type="ARBA" id="ARBA00022691"/>
    </source>
</evidence>
<dbReference type="PANTHER" id="PTHR13271">
    <property type="entry name" value="UNCHARACTERIZED PUTATIVE METHYLTRANSFERASE"/>
    <property type="match status" value="1"/>
</dbReference>
<evidence type="ECO:0000256" key="2">
    <source>
        <dbReference type="ARBA" id="ARBA00022679"/>
    </source>
</evidence>
<dbReference type="InterPro" id="IPR046341">
    <property type="entry name" value="SET_dom_sf"/>
</dbReference>
<feature type="domain" description="SET" evidence="4">
    <location>
        <begin position="16"/>
        <end position="228"/>
    </location>
</feature>
<dbReference type="InterPro" id="IPR001214">
    <property type="entry name" value="SET_dom"/>
</dbReference>
<keyword evidence="2" id="KW-0808">Transferase</keyword>
<evidence type="ECO:0000256" key="1">
    <source>
        <dbReference type="ARBA" id="ARBA00022603"/>
    </source>
</evidence>
<evidence type="ECO:0000313" key="5">
    <source>
        <dbReference type="EMBL" id="KAL0082594.1"/>
    </source>
</evidence>
<accession>A0ABR3AUU0</accession>
<dbReference type="CDD" id="cd19180">
    <property type="entry name" value="SET_SpSET10-like"/>
    <property type="match status" value="1"/>
</dbReference>
<keyword evidence="1" id="KW-0489">Methyltransferase</keyword>
<dbReference type="PROSITE" id="PS50280">
    <property type="entry name" value="SET"/>
    <property type="match status" value="1"/>
</dbReference>
<dbReference type="SUPFAM" id="SSF82199">
    <property type="entry name" value="SET domain"/>
    <property type="match status" value="1"/>
</dbReference>
<dbReference type="PANTHER" id="PTHR13271:SF147">
    <property type="entry name" value="PROTEIN-LYSINE N-METHYLTRANSFERASE EFM1-RELATED"/>
    <property type="match status" value="1"/>
</dbReference>
<protein>
    <recommendedName>
        <fullName evidence="4">SET domain-containing protein</fullName>
    </recommendedName>
</protein>
<dbReference type="InterPro" id="IPR044432">
    <property type="entry name" value="Set10/Efm1_SET"/>
</dbReference>
<evidence type="ECO:0000313" key="6">
    <source>
        <dbReference type="Proteomes" id="UP001448207"/>
    </source>
</evidence>
<gene>
    <name evidence="5" type="ORF">J3Q64DRAFT_1752232</name>
</gene>
<sequence length="555" mass="64375">MDEYLDWIARNGGSYSKLDFRRDQETNGTVHATETVYPNDTFATVPFRVTITEKVARKTFADLSDVSCRNVMALFVAYQSLLGDQSFYAPYLNILPKQILTPFFWETEDLHYLDQTNLATAVRERKLNIFNDYEALVVRLSAELRTKITWELFLWAYTVLTSRAFPYTLIDPTHTEPSEVLFPLVDSLNHKPNTKITWVRSGDDQSGSLSFVSGQVFNAGEEMFNNYGPKSNEELLLGYGFCFEVNEHDHVALKPNFSRDPNGQVKLEILKQCHIESGNPDPLTYYVHREHIPQMFLKLMRVLVMNQTEAKIYIQCKDSQQLEWVGYRNELAMVAMTCALLQSRLNAIRAVELNRETTRWVQRCALMYRDGQEQILALTLISMENLKQTIFKKMARDKKQERIAPVTPFVNYLNPGYFESLTYPDLEAEGLVMMDSVTITLGQLLRDKKFKSTIEQLFEDIEEEEDVVWMIGLLHERTKKNSPWKPFFEKTEKAYLQEHQNLEELEDLHGSLFPAFSEAFPDIFAPQDYTVQLFGWADMVMNTYTIENPLCVVPL</sequence>
<reference evidence="5 6" key="1">
    <citation type="submission" date="2024-04" db="EMBL/GenBank/DDBJ databases">
        <title>Symmetric and asymmetric DNA N6-adenine methylation regulates different biological responses in Mucorales.</title>
        <authorList>
            <consortium name="Lawrence Berkeley National Laboratory"/>
            <person name="Lax C."/>
            <person name="Mondo S.J."/>
            <person name="Osorio-Concepcion M."/>
            <person name="Muszewska A."/>
            <person name="Corrochano-Luque M."/>
            <person name="Gutierrez G."/>
            <person name="Riley R."/>
            <person name="Lipzen A."/>
            <person name="Guo J."/>
            <person name="Hundley H."/>
            <person name="Amirebrahimi M."/>
            <person name="Ng V."/>
            <person name="Lorenzo-Gutierrez D."/>
            <person name="Binder U."/>
            <person name="Yang J."/>
            <person name="Song Y."/>
            <person name="Canovas D."/>
            <person name="Navarro E."/>
            <person name="Freitag M."/>
            <person name="Gabaldon T."/>
            <person name="Grigoriev I.V."/>
            <person name="Corrochano L.M."/>
            <person name="Nicolas F.E."/>
            <person name="Garre V."/>
        </authorList>
    </citation>
    <scope>NUCLEOTIDE SEQUENCE [LARGE SCALE GENOMIC DNA]</scope>
    <source>
        <strain evidence="5 6">L51</strain>
    </source>
</reference>
<evidence type="ECO:0000259" key="4">
    <source>
        <dbReference type="PROSITE" id="PS50280"/>
    </source>
</evidence>
<dbReference type="Proteomes" id="UP001448207">
    <property type="component" value="Unassembled WGS sequence"/>
</dbReference>
<proteinExistence type="predicted"/>
<dbReference type="InterPro" id="IPR036464">
    <property type="entry name" value="Rubisco_LSMT_subst-bd_sf"/>
</dbReference>